<evidence type="ECO:0000256" key="1">
    <source>
        <dbReference type="SAM" id="MobiDB-lite"/>
    </source>
</evidence>
<organism evidence="2 3">
    <name type="scientific">Luedemannella flava</name>
    <dbReference type="NCBI Taxonomy" id="349316"/>
    <lineage>
        <taxon>Bacteria</taxon>
        <taxon>Bacillati</taxon>
        <taxon>Actinomycetota</taxon>
        <taxon>Actinomycetes</taxon>
        <taxon>Micromonosporales</taxon>
        <taxon>Micromonosporaceae</taxon>
        <taxon>Luedemannella</taxon>
    </lineage>
</organism>
<gene>
    <name evidence="2" type="ORF">GCM10009682_23900</name>
</gene>
<name>A0ABN2LWJ0_9ACTN</name>
<proteinExistence type="predicted"/>
<evidence type="ECO:0000313" key="3">
    <source>
        <dbReference type="Proteomes" id="UP001500218"/>
    </source>
</evidence>
<dbReference type="Proteomes" id="UP001500218">
    <property type="component" value="Unassembled WGS sequence"/>
</dbReference>
<protein>
    <submittedName>
        <fullName evidence="2">Uncharacterized protein</fullName>
    </submittedName>
</protein>
<reference evidence="2 3" key="1">
    <citation type="journal article" date="2019" name="Int. J. Syst. Evol. Microbiol.">
        <title>The Global Catalogue of Microorganisms (GCM) 10K type strain sequencing project: providing services to taxonomists for standard genome sequencing and annotation.</title>
        <authorList>
            <consortium name="The Broad Institute Genomics Platform"/>
            <consortium name="The Broad Institute Genome Sequencing Center for Infectious Disease"/>
            <person name="Wu L."/>
            <person name="Ma J."/>
        </authorList>
    </citation>
    <scope>NUCLEOTIDE SEQUENCE [LARGE SCALE GENOMIC DNA]</scope>
    <source>
        <strain evidence="2 3">JCM 13250</strain>
    </source>
</reference>
<accession>A0ABN2LWJ0</accession>
<evidence type="ECO:0000313" key="2">
    <source>
        <dbReference type="EMBL" id="GAA1801305.1"/>
    </source>
</evidence>
<sequence length="187" mass="20476">MNREVRGPLAGPTCMPCGKVAFETESDALGAVVHRVRRPNCPPLRVYRCPVGRTWHMTSMPIEHAVRRTRGAGYHRRVAGQLAVAGQLTRGQIVRIVCIEAGPIDAGTRAGALLAEWRDLKLITTHGKLVTATQSQALLRAFHASWDIYLVERAVGIGVPSPSDQDTGRHADHPVPSMDGFECRTRQ</sequence>
<keyword evidence="3" id="KW-1185">Reference proteome</keyword>
<feature type="region of interest" description="Disordered" evidence="1">
    <location>
        <begin position="160"/>
        <end position="187"/>
    </location>
</feature>
<comment type="caution">
    <text evidence="2">The sequence shown here is derived from an EMBL/GenBank/DDBJ whole genome shotgun (WGS) entry which is preliminary data.</text>
</comment>
<dbReference type="EMBL" id="BAAALT010000059">
    <property type="protein sequence ID" value="GAA1801305.1"/>
    <property type="molecule type" value="Genomic_DNA"/>
</dbReference>